<keyword evidence="3" id="KW-1185">Reference proteome</keyword>
<sequence length="276" mass="31314">MWVELFGKFKKPTAAWLLDKLLLGRKYKDGLTRFRLALLLLVEGIMCPSSGTMFLDPEVVDMVSDVEAFIQYPWGRKSVHMTVESSKDRKAEHLVQETIAIQGFAHAMPLLTAACCPDLMTTICKGEYTVPYSYTVEEIIDDVITRCLSMLRVLGSVITYFIWYYIFHASVRSILSSGCGEGFEEIHFEDEDDDEEVEHMLALINDEFTFEVNSWRGGMRDYEDETVPGDGSGNIANLISPVADVFEMRSKEVFATYVNSIKTYIDTVAEKLKTDI</sequence>
<proteinExistence type="predicted"/>
<protein>
    <recommendedName>
        <fullName evidence="1">DUF1985 domain-containing protein</fullName>
    </recommendedName>
</protein>
<organism evidence="2 3">
    <name type="scientific">Microthlaspi erraticum</name>
    <dbReference type="NCBI Taxonomy" id="1685480"/>
    <lineage>
        <taxon>Eukaryota</taxon>
        <taxon>Viridiplantae</taxon>
        <taxon>Streptophyta</taxon>
        <taxon>Embryophyta</taxon>
        <taxon>Tracheophyta</taxon>
        <taxon>Spermatophyta</taxon>
        <taxon>Magnoliopsida</taxon>
        <taxon>eudicotyledons</taxon>
        <taxon>Gunneridae</taxon>
        <taxon>Pentapetalae</taxon>
        <taxon>rosids</taxon>
        <taxon>malvids</taxon>
        <taxon>Brassicales</taxon>
        <taxon>Brassicaceae</taxon>
        <taxon>Coluteocarpeae</taxon>
        <taxon>Microthlaspi</taxon>
    </lineage>
</organism>
<dbReference type="PANTHER" id="PTHR48449:SF1">
    <property type="entry name" value="DUF1985 DOMAIN-CONTAINING PROTEIN"/>
    <property type="match status" value="1"/>
</dbReference>
<dbReference type="OrthoDB" id="1111121at2759"/>
<evidence type="ECO:0000259" key="1">
    <source>
        <dbReference type="Pfam" id="PF09331"/>
    </source>
</evidence>
<reference evidence="2" key="1">
    <citation type="submission" date="2020-01" db="EMBL/GenBank/DDBJ databases">
        <authorList>
            <person name="Mishra B."/>
        </authorList>
    </citation>
    <scope>NUCLEOTIDE SEQUENCE [LARGE SCALE GENOMIC DNA]</scope>
</reference>
<accession>A0A6D2I0X6</accession>
<feature type="domain" description="DUF1985" evidence="1">
    <location>
        <begin position="1"/>
        <end position="85"/>
    </location>
</feature>
<dbReference type="EMBL" id="CACVBM020000610">
    <property type="protein sequence ID" value="CAA7021387.1"/>
    <property type="molecule type" value="Genomic_DNA"/>
</dbReference>
<evidence type="ECO:0000313" key="2">
    <source>
        <dbReference type="EMBL" id="CAA7021387.1"/>
    </source>
</evidence>
<evidence type="ECO:0000313" key="3">
    <source>
        <dbReference type="Proteomes" id="UP000467841"/>
    </source>
</evidence>
<dbReference type="Pfam" id="PF09331">
    <property type="entry name" value="DUF1985"/>
    <property type="match status" value="1"/>
</dbReference>
<gene>
    <name evidence="2" type="ORF">MERR_LOCUS8622</name>
</gene>
<dbReference type="Proteomes" id="UP000467841">
    <property type="component" value="Unassembled WGS sequence"/>
</dbReference>
<name>A0A6D2I0X6_9BRAS</name>
<dbReference type="PANTHER" id="PTHR48449">
    <property type="entry name" value="DUF1985 DOMAIN-CONTAINING PROTEIN"/>
    <property type="match status" value="1"/>
</dbReference>
<dbReference type="InterPro" id="IPR015410">
    <property type="entry name" value="DUF1985"/>
</dbReference>
<comment type="caution">
    <text evidence="2">The sequence shown here is derived from an EMBL/GenBank/DDBJ whole genome shotgun (WGS) entry which is preliminary data.</text>
</comment>
<dbReference type="AlphaFoldDB" id="A0A6D2I0X6"/>